<feature type="compositionally biased region" description="Gly residues" evidence="8">
    <location>
        <begin position="141"/>
        <end position="187"/>
    </location>
</feature>
<evidence type="ECO:0000256" key="9">
    <source>
        <dbReference type="SAM" id="Phobius"/>
    </source>
</evidence>
<evidence type="ECO:0000256" key="6">
    <source>
        <dbReference type="ARBA" id="ARBA00023136"/>
    </source>
</evidence>
<dbReference type="EMBL" id="JALPTH010000002">
    <property type="protein sequence ID" value="MCK8676222.1"/>
    <property type="molecule type" value="Genomic_DNA"/>
</dbReference>
<feature type="transmembrane region" description="Helical" evidence="9">
    <location>
        <begin position="84"/>
        <end position="103"/>
    </location>
</feature>
<keyword evidence="3" id="KW-1003">Cell membrane</keyword>
<feature type="transmembrane region" description="Helical" evidence="9">
    <location>
        <begin position="56"/>
        <end position="78"/>
    </location>
</feature>
<dbReference type="InterPro" id="IPR045324">
    <property type="entry name" value="Small_multidrug_res"/>
</dbReference>
<dbReference type="InterPro" id="IPR037185">
    <property type="entry name" value="EmrE-like"/>
</dbReference>
<comment type="similarity">
    <text evidence="7">Belongs to the drug/metabolite transporter (DMT) superfamily. Small multidrug resistance (SMR) (TC 2.A.7.1) family.</text>
</comment>
<dbReference type="InterPro" id="IPR000390">
    <property type="entry name" value="Small_drug/metabolite_transptr"/>
</dbReference>
<dbReference type="SUPFAM" id="SSF103481">
    <property type="entry name" value="Multidrug resistance efflux transporter EmrE"/>
    <property type="match status" value="1"/>
</dbReference>
<evidence type="ECO:0000256" key="4">
    <source>
        <dbReference type="ARBA" id="ARBA00022692"/>
    </source>
</evidence>
<sequence length="187" mass="18764">MRKWLLLAAAIGLEVTATLSLRAALDQPAWYALVAAGYVGAFVMLGMVLRAGLGLGVAYGIWGASGVALTALLATALYGDPLTGTMGVGIVLVIGGVLCVELGSQAAQHRPDTPHAQRDDAQRDDAQRGDARRDGGRRGGRQGNTGQGGDRQGSTGRGGGRQGSAGRRSGTGQGGGRRGSAGRGGAA</sequence>
<keyword evidence="11" id="KW-1185">Reference proteome</keyword>
<evidence type="ECO:0000256" key="8">
    <source>
        <dbReference type="SAM" id="MobiDB-lite"/>
    </source>
</evidence>
<evidence type="ECO:0000256" key="1">
    <source>
        <dbReference type="ARBA" id="ARBA00004651"/>
    </source>
</evidence>
<evidence type="ECO:0000313" key="11">
    <source>
        <dbReference type="Proteomes" id="UP001522868"/>
    </source>
</evidence>
<feature type="region of interest" description="Disordered" evidence="8">
    <location>
        <begin position="108"/>
        <end position="187"/>
    </location>
</feature>
<reference evidence="10 11" key="1">
    <citation type="submission" date="2022-04" db="EMBL/GenBank/DDBJ databases">
        <title>Streptomyces sp. nov. LCR6-01 isolated from Lichen of Dirinaria sp.</title>
        <authorList>
            <person name="Kanchanasin P."/>
            <person name="Tanasupawat S."/>
            <person name="Phongsopitanun W."/>
        </authorList>
    </citation>
    <scope>NUCLEOTIDE SEQUENCE [LARGE SCALE GENOMIC DNA]</scope>
    <source>
        <strain evidence="10 11">LCR6-01</strain>
    </source>
</reference>
<gene>
    <name evidence="10" type="ORF">M1O15_02075</name>
</gene>
<evidence type="ECO:0000256" key="2">
    <source>
        <dbReference type="ARBA" id="ARBA00022448"/>
    </source>
</evidence>
<evidence type="ECO:0000256" key="7">
    <source>
        <dbReference type="RuleBase" id="RU003942"/>
    </source>
</evidence>
<dbReference type="Gene3D" id="1.10.3730.20">
    <property type="match status" value="1"/>
</dbReference>
<name>A0ABT0I4G4_9ACTN</name>
<keyword evidence="6 9" id="KW-0472">Membrane</keyword>
<dbReference type="Pfam" id="PF00893">
    <property type="entry name" value="Multi_Drug_Res"/>
    <property type="match status" value="1"/>
</dbReference>
<keyword evidence="4 7" id="KW-0812">Transmembrane</keyword>
<accession>A0ABT0I4G4</accession>
<evidence type="ECO:0000313" key="10">
    <source>
        <dbReference type="EMBL" id="MCK8676222.1"/>
    </source>
</evidence>
<comment type="subcellular location">
    <subcellularLocation>
        <location evidence="1 7">Cell membrane</location>
        <topology evidence="1 7">Multi-pass membrane protein</topology>
    </subcellularLocation>
</comment>
<protein>
    <submittedName>
        <fullName evidence="10">SMR family transporter</fullName>
    </submittedName>
</protein>
<evidence type="ECO:0000256" key="3">
    <source>
        <dbReference type="ARBA" id="ARBA00022475"/>
    </source>
</evidence>
<dbReference type="PANTHER" id="PTHR30561:SF1">
    <property type="entry name" value="MULTIDRUG TRANSPORTER EMRE"/>
    <property type="match status" value="1"/>
</dbReference>
<dbReference type="RefSeq" id="WP_248631417.1">
    <property type="nucleotide sequence ID" value="NZ_JALPTH010000002.1"/>
</dbReference>
<keyword evidence="2" id="KW-0813">Transport</keyword>
<dbReference type="Proteomes" id="UP001522868">
    <property type="component" value="Unassembled WGS sequence"/>
</dbReference>
<keyword evidence="5 9" id="KW-1133">Transmembrane helix</keyword>
<feature type="compositionally biased region" description="Basic and acidic residues" evidence="8">
    <location>
        <begin position="109"/>
        <end position="137"/>
    </location>
</feature>
<evidence type="ECO:0000256" key="5">
    <source>
        <dbReference type="ARBA" id="ARBA00022989"/>
    </source>
</evidence>
<dbReference type="PANTHER" id="PTHR30561">
    <property type="entry name" value="SMR FAMILY PROTON-DEPENDENT DRUG EFFLUX TRANSPORTER SUGE"/>
    <property type="match status" value="1"/>
</dbReference>
<organism evidence="10 11">
    <name type="scientific">Streptomyces lichenis</name>
    <dbReference type="NCBI Taxonomy" id="2306967"/>
    <lineage>
        <taxon>Bacteria</taxon>
        <taxon>Bacillati</taxon>
        <taxon>Actinomycetota</taxon>
        <taxon>Actinomycetes</taxon>
        <taxon>Kitasatosporales</taxon>
        <taxon>Streptomycetaceae</taxon>
        <taxon>Streptomyces</taxon>
    </lineage>
</organism>
<feature type="transmembrane region" description="Helical" evidence="9">
    <location>
        <begin position="30"/>
        <end position="49"/>
    </location>
</feature>
<comment type="caution">
    <text evidence="10">The sequence shown here is derived from an EMBL/GenBank/DDBJ whole genome shotgun (WGS) entry which is preliminary data.</text>
</comment>
<proteinExistence type="inferred from homology"/>